<comment type="caution">
    <text evidence="8">The sequence shown here is derived from an EMBL/GenBank/DDBJ whole genome shotgun (WGS) entry which is preliminary data.</text>
</comment>
<keyword evidence="6" id="KW-0460">Magnesium</keyword>
<dbReference type="PANTHER" id="PTHR12318:SF0">
    <property type="entry name" value="ACYL-COENZYME A DIPHOSPHATASE NUDT19"/>
    <property type="match status" value="1"/>
</dbReference>
<dbReference type="InterPro" id="IPR015797">
    <property type="entry name" value="NUDIX_hydrolase-like_dom_sf"/>
</dbReference>
<organism evidence="8 9">
    <name type="scientific">Tropilaelaps mercedesae</name>
    <dbReference type="NCBI Taxonomy" id="418985"/>
    <lineage>
        <taxon>Eukaryota</taxon>
        <taxon>Metazoa</taxon>
        <taxon>Ecdysozoa</taxon>
        <taxon>Arthropoda</taxon>
        <taxon>Chelicerata</taxon>
        <taxon>Arachnida</taxon>
        <taxon>Acari</taxon>
        <taxon>Parasitiformes</taxon>
        <taxon>Mesostigmata</taxon>
        <taxon>Gamasina</taxon>
        <taxon>Dermanyssoidea</taxon>
        <taxon>Laelapidae</taxon>
        <taxon>Tropilaelaps</taxon>
    </lineage>
</organism>
<keyword evidence="9" id="KW-1185">Reference proteome</keyword>
<name>A0A1V9X082_9ACAR</name>
<evidence type="ECO:0000256" key="3">
    <source>
        <dbReference type="ARBA" id="ARBA00005582"/>
    </source>
</evidence>
<dbReference type="SUPFAM" id="SSF55811">
    <property type="entry name" value="Nudix"/>
    <property type="match status" value="1"/>
</dbReference>
<sequence length="428" mass="47457">MGFIARFAMRNFTTKAMDAPAWREAASLIVACRAPMAEVVGKDLASNMIATKWANPNPAVSEESSSSSGSSSNVSRCDYKVLMVKRSQLSSFMANAYVYPGGLAEKSDFSLDWLKVFEKCGVSANQLRADFVDGVKEPRPPMIARPVTVTHNEKDVRLEDYISPAVAFRICAIREAFEETGVLLLTRSCPSTDANGNTNASSMIAFEEDIDQNSWRQKLRSEPRALIDMCLENGLCPNLWALREWSDWLTPISVGHRRYDTLFYVACLDQTPRVVLDQSEVVTLRWTTPIAILEEYSAGAVFLAPPQVYEMSRLVNLSSYAQLSRFARDREPLGVDRWLPVIAAANDGVVSLLPGDDLYPAEPDIYGNGPGPEFPFTLEEMRARCANLNRMDVQGPFACAHCNIEPPRGVPAPISFKGESQLNFQSML</sequence>
<evidence type="ECO:0000313" key="9">
    <source>
        <dbReference type="Proteomes" id="UP000192247"/>
    </source>
</evidence>
<dbReference type="InParanoid" id="A0A1V9X082"/>
<keyword evidence="4" id="KW-0479">Metal-binding</keyword>
<dbReference type="PANTHER" id="PTHR12318">
    <property type="entry name" value="TESTOSTERONE-REGULATED PROTEIN RP2"/>
    <property type="match status" value="1"/>
</dbReference>
<dbReference type="InterPro" id="IPR039121">
    <property type="entry name" value="NUDT19"/>
</dbReference>
<dbReference type="Gene3D" id="3.90.79.10">
    <property type="entry name" value="Nucleoside Triphosphate Pyrophosphohydrolase"/>
    <property type="match status" value="1"/>
</dbReference>
<evidence type="ECO:0000256" key="1">
    <source>
        <dbReference type="ARBA" id="ARBA00001936"/>
    </source>
</evidence>
<protein>
    <submittedName>
        <fullName evidence="8">Nucleoside diphosphate-linked moiety X motif 19</fullName>
    </submittedName>
</protein>
<dbReference type="GO" id="GO:0016818">
    <property type="term" value="F:hydrolase activity, acting on acid anhydrides, in phosphorus-containing anhydrides"/>
    <property type="evidence" value="ECO:0007669"/>
    <property type="project" value="InterPro"/>
</dbReference>
<keyword evidence="5" id="KW-0378">Hydrolase</keyword>
<dbReference type="GO" id="GO:0046872">
    <property type="term" value="F:metal ion binding"/>
    <property type="evidence" value="ECO:0007669"/>
    <property type="project" value="UniProtKB-KW"/>
</dbReference>
<dbReference type="AlphaFoldDB" id="A0A1V9X082"/>
<reference evidence="8 9" key="1">
    <citation type="journal article" date="2017" name="Gigascience">
        <title>Draft genome of the honey bee ectoparasitic mite, Tropilaelaps mercedesae, is shaped by the parasitic life history.</title>
        <authorList>
            <person name="Dong X."/>
            <person name="Armstrong S.D."/>
            <person name="Xia D."/>
            <person name="Makepeace B.L."/>
            <person name="Darby A.C."/>
            <person name="Kadowaki T."/>
        </authorList>
    </citation>
    <scope>NUCLEOTIDE SEQUENCE [LARGE SCALE GENOMIC DNA]</scope>
    <source>
        <strain evidence="8">Wuxi-XJTLU</strain>
    </source>
</reference>
<comment type="cofactor">
    <cofactor evidence="2">
        <name>Mg(2+)</name>
        <dbReference type="ChEBI" id="CHEBI:18420"/>
    </cofactor>
</comment>
<dbReference type="FunCoup" id="A0A1V9X082">
    <property type="interactions" value="194"/>
</dbReference>
<dbReference type="STRING" id="418985.A0A1V9X082"/>
<evidence type="ECO:0000256" key="6">
    <source>
        <dbReference type="ARBA" id="ARBA00022842"/>
    </source>
</evidence>
<accession>A0A1V9X082</accession>
<dbReference type="GO" id="GO:0005739">
    <property type="term" value="C:mitochondrion"/>
    <property type="evidence" value="ECO:0007669"/>
    <property type="project" value="TreeGrafter"/>
</dbReference>
<gene>
    <name evidence="8" type="ORF">BIW11_02273</name>
</gene>
<keyword evidence="7" id="KW-0464">Manganese</keyword>
<comment type="similarity">
    <text evidence="3">Belongs to the Nudix hydrolase family.</text>
</comment>
<evidence type="ECO:0000313" key="8">
    <source>
        <dbReference type="EMBL" id="OQR66934.1"/>
    </source>
</evidence>
<evidence type="ECO:0000256" key="7">
    <source>
        <dbReference type="ARBA" id="ARBA00023211"/>
    </source>
</evidence>
<dbReference type="CDD" id="cd18870">
    <property type="entry name" value="NUDIX_AcylCoAdiphos_Nudt19"/>
    <property type="match status" value="1"/>
</dbReference>
<dbReference type="EMBL" id="MNPL01030563">
    <property type="protein sequence ID" value="OQR66934.1"/>
    <property type="molecule type" value="Genomic_DNA"/>
</dbReference>
<proteinExistence type="inferred from homology"/>
<dbReference type="OrthoDB" id="1695362at2759"/>
<evidence type="ECO:0000256" key="2">
    <source>
        <dbReference type="ARBA" id="ARBA00001946"/>
    </source>
</evidence>
<comment type="cofactor">
    <cofactor evidence="1">
        <name>Mn(2+)</name>
        <dbReference type="ChEBI" id="CHEBI:29035"/>
    </cofactor>
</comment>
<evidence type="ECO:0000256" key="5">
    <source>
        <dbReference type="ARBA" id="ARBA00022801"/>
    </source>
</evidence>
<dbReference type="Proteomes" id="UP000192247">
    <property type="component" value="Unassembled WGS sequence"/>
</dbReference>
<evidence type="ECO:0000256" key="4">
    <source>
        <dbReference type="ARBA" id="ARBA00022723"/>
    </source>
</evidence>